<evidence type="ECO:0000313" key="4">
    <source>
        <dbReference type="Proteomes" id="UP001215280"/>
    </source>
</evidence>
<keyword evidence="2" id="KW-1133">Transmembrane helix</keyword>
<gene>
    <name evidence="3" type="ORF">DFH07DRAFT_578522</name>
</gene>
<dbReference type="EMBL" id="JARJLG010000095">
    <property type="protein sequence ID" value="KAJ7747140.1"/>
    <property type="molecule type" value="Genomic_DNA"/>
</dbReference>
<keyword evidence="2" id="KW-0472">Membrane</keyword>
<protein>
    <submittedName>
        <fullName evidence="3">Uncharacterized protein</fullName>
    </submittedName>
</protein>
<evidence type="ECO:0000256" key="1">
    <source>
        <dbReference type="SAM" id="MobiDB-lite"/>
    </source>
</evidence>
<reference evidence="3" key="1">
    <citation type="submission" date="2023-03" db="EMBL/GenBank/DDBJ databases">
        <title>Massive genome expansion in bonnet fungi (Mycena s.s.) driven by repeated elements and novel gene families across ecological guilds.</title>
        <authorList>
            <consortium name="Lawrence Berkeley National Laboratory"/>
            <person name="Harder C.B."/>
            <person name="Miyauchi S."/>
            <person name="Viragh M."/>
            <person name="Kuo A."/>
            <person name="Thoen E."/>
            <person name="Andreopoulos B."/>
            <person name="Lu D."/>
            <person name="Skrede I."/>
            <person name="Drula E."/>
            <person name="Henrissat B."/>
            <person name="Morin E."/>
            <person name="Kohler A."/>
            <person name="Barry K."/>
            <person name="LaButti K."/>
            <person name="Morin E."/>
            <person name="Salamov A."/>
            <person name="Lipzen A."/>
            <person name="Mereny Z."/>
            <person name="Hegedus B."/>
            <person name="Baldrian P."/>
            <person name="Stursova M."/>
            <person name="Weitz H."/>
            <person name="Taylor A."/>
            <person name="Grigoriev I.V."/>
            <person name="Nagy L.G."/>
            <person name="Martin F."/>
            <person name="Kauserud H."/>
        </authorList>
    </citation>
    <scope>NUCLEOTIDE SEQUENCE</scope>
    <source>
        <strain evidence="3">CBHHK188m</strain>
    </source>
</reference>
<organism evidence="3 4">
    <name type="scientific">Mycena maculata</name>
    <dbReference type="NCBI Taxonomy" id="230809"/>
    <lineage>
        <taxon>Eukaryota</taxon>
        <taxon>Fungi</taxon>
        <taxon>Dikarya</taxon>
        <taxon>Basidiomycota</taxon>
        <taxon>Agaricomycotina</taxon>
        <taxon>Agaricomycetes</taxon>
        <taxon>Agaricomycetidae</taxon>
        <taxon>Agaricales</taxon>
        <taxon>Marasmiineae</taxon>
        <taxon>Mycenaceae</taxon>
        <taxon>Mycena</taxon>
    </lineage>
</organism>
<accession>A0AAD7IQ02</accession>
<feature type="compositionally biased region" description="Low complexity" evidence="1">
    <location>
        <begin position="82"/>
        <end position="106"/>
    </location>
</feature>
<dbReference type="AlphaFoldDB" id="A0AAD7IQ02"/>
<proteinExistence type="predicted"/>
<feature type="compositionally biased region" description="Polar residues" evidence="1">
    <location>
        <begin position="62"/>
        <end position="80"/>
    </location>
</feature>
<dbReference type="Proteomes" id="UP001215280">
    <property type="component" value="Unassembled WGS sequence"/>
</dbReference>
<keyword evidence="2" id="KW-0812">Transmembrane</keyword>
<feature type="region of interest" description="Disordered" evidence="1">
    <location>
        <begin position="199"/>
        <end position="224"/>
    </location>
</feature>
<feature type="compositionally biased region" description="Low complexity" evidence="1">
    <location>
        <begin position="113"/>
        <end position="141"/>
    </location>
</feature>
<keyword evidence="4" id="KW-1185">Reference proteome</keyword>
<feature type="compositionally biased region" description="Polar residues" evidence="1">
    <location>
        <begin position="1"/>
        <end position="18"/>
    </location>
</feature>
<comment type="caution">
    <text evidence="3">The sequence shown here is derived from an EMBL/GenBank/DDBJ whole genome shotgun (WGS) entry which is preliminary data.</text>
</comment>
<name>A0AAD7IQ02_9AGAR</name>
<feature type="compositionally biased region" description="Polar residues" evidence="1">
    <location>
        <begin position="26"/>
        <end position="50"/>
    </location>
</feature>
<evidence type="ECO:0000313" key="3">
    <source>
        <dbReference type="EMBL" id="KAJ7747140.1"/>
    </source>
</evidence>
<feature type="region of interest" description="Disordered" evidence="1">
    <location>
        <begin position="1"/>
        <end position="142"/>
    </location>
</feature>
<sequence>MGSTPSKLSPSQPSSAPPTDSLVPSPVSSVERSASVTHSSAVFIQSSRKQTAAPHISASPADAQNASQKISRSSITTPVATPSPTTQPILSPSPSPSLQISSSVSVAQTQADSSSTTMTPIPSSIISTSPTPSPITSSSTSASHRAESSAGIAAICIGALILVLIPCVFLCRRRRQRAALSAAPFDIPETVRVAPVTVVSRHDPEKGPRPPPEAGEMESKASRRMRNIDAGFRRAPMWRSRETLPVYSP</sequence>
<evidence type="ECO:0000256" key="2">
    <source>
        <dbReference type="SAM" id="Phobius"/>
    </source>
</evidence>
<feature type="transmembrane region" description="Helical" evidence="2">
    <location>
        <begin position="150"/>
        <end position="171"/>
    </location>
</feature>